<organism evidence="2 3">
    <name type="scientific">Roseateles aquatilis</name>
    <dbReference type="NCBI Taxonomy" id="431061"/>
    <lineage>
        <taxon>Bacteria</taxon>
        <taxon>Pseudomonadati</taxon>
        <taxon>Pseudomonadota</taxon>
        <taxon>Betaproteobacteria</taxon>
        <taxon>Burkholderiales</taxon>
        <taxon>Sphaerotilaceae</taxon>
        <taxon>Roseateles</taxon>
    </lineage>
</organism>
<reference evidence="2 3" key="1">
    <citation type="journal article" date="2008" name="Int. J. Syst. Evol. Microbiol.">
        <title>Description of Roseateles aquatilis sp. nov. and Roseateles terrae sp. nov., in the class Betaproteobacteria, and emended description of the genus Roseateles.</title>
        <authorList>
            <person name="Gomila M."/>
            <person name="Bowien B."/>
            <person name="Falsen E."/>
            <person name="Moore E.R."/>
            <person name="Lalucat J."/>
        </authorList>
    </citation>
    <scope>NUCLEOTIDE SEQUENCE [LARGE SCALE GENOMIC DNA]</scope>
    <source>
        <strain evidence="2 3">CCUG 48205</strain>
    </source>
</reference>
<evidence type="ECO:0000313" key="3">
    <source>
        <dbReference type="Proteomes" id="UP000197468"/>
    </source>
</evidence>
<feature type="region of interest" description="Disordered" evidence="1">
    <location>
        <begin position="129"/>
        <end position="158"/>
    </location>
</feature>
<sequence>MKRSTHTMPAPRPRGEWASCMWVLRLMLVLVLITDQVGAPLHQHHHDSGVDALWSRATAYSHDDDLTVHAEESERPSTLGHATLAVRPAGETASVAVVADPARDFATVAYISGLWAALALVAQADDSGVGPDFPSWRSPPLPSYRSLPPAGRAPPLHA</sequence>
<protein>
    <submittedName>
        <fullName evidence="2">Uncharacterized protein</fullName>
    </submittedName>
</protein>
<dbReference type="OrthoDB" id="8913597at2"/>
<dbReference type="RefSeq" id="WP_088384636.1">
    <property type="nucleotide sequence ID" value="NZ_NIOF01000003.1"/>
</dbReference>
<keyword evidence="3" id="KW-1185">Reference proteome</keyword>
<dbReference type="EMBL" id="NIOF01000003">
    <property type="protein sequence ID" value="OWQ91409.1"/>
    <property type="molecule type" value="Genomic_DNA"/>
</dbReference>
<comment type="caution">
    <text evidence="2">The sequence shown here is derived from an EMBL/GenBank/DDBJ whole genome shotgun (WGS) entry which is preliminary data.</text>
</comment>
<dbReference type="AlphaFoldDB" id="A0A246JFL6"/>
<evidence type="ECO:0000313" key="2">
    <source>
        <dbReference type="EMBL" id="OWQ91409.1"/>
    </source>
</evidence>
<name>A0A246JFL6_9BURK</name>
<gene>
    <name evidence="2" type="ORF">CDN99_09635</name>
</gene>
<evidence type="ECO:0000256" key="1">
    <source>
        <dbReference type="SAM" id="MobiDB-lite"/>
    </source>
</evidence>
<dbReference type="Proteomes" id="UP000197468">
    <property type="component" value="Unassembled WGS sequence"/>
</dbReference>
<proteinExistence type="predicted"/>
<accession>A0A246JFL6</accession>